<protein>
    <submittedName>
        <fullName evidence="2">Uncharacterized protein</fullName>
    </submittedName>
</protein>
<proteinExistence type="predicted"/>
<reference evidence="2" key="1">
    <citation type="submission" date="2021-02" db="EMBL/GenBank/DDBJ databases">
        <authorList>
            <person name="Dougan E. K."/>
            <person name="Rhodes N."/>
            <person name="Thang M."/>
            <person name="Chan C."/>
        </authorList>
    </citation>
    <scope>NUCLEOTIDE SEQUENCE</scope>
</reference>
<gene>
    <name evidence="2" type="ORF">SPIL2461_LOCUS11253</name>
</gene>
<feature type="non-terminal residue" evidence="2">
    <location>
        <position position="1"/>
    </location>
</feature>
<dbReference type="AlphaFoldDB" id="A0A812RZY8"/>
<accession>A0A812RZY8</accession>
<comment type="caution">
    <text evidence="2">The sequence shown here is derived from an EMBL/GenBank/DDBJ whole genome shotgun (WGS) entry which is preliminary data.</text>
</comment>
<dbReference type="OrthoDB" id="445627at2759"/>
<organism evidence="2 3">
    <name type="scientific">Symbiodinium pilosum</name>
    <name type="common">Dinoflagellate</name>
    <dbReference type="NCBI Taxonomy" id="2952"/>
    <lineage>
        <taxon>Eukaryota</taxon>
        <taxon>Sar</taxon>
        <taxon>Alveolata</taxon>
        <taxon>Dinophyceae</taxon>
        <taxon>Suessiales</taxon>
        <taxon>Symbiodiniaceae</taxon>
        <taxon>Symbiodinium</taxon>
    </lineage>
</organism>
<dbReference type="EMBL" id="CAJNIZ010021987">
    <property type="protein sequence ID" value="CAE7457293.1"/>
    <property type="molecule type" value="Genomic_DNA"/>
</dbReference>
<keyword evidence="3" id="KW-1185">Reference proteome</keyword>
<evidence type="ECO:0000256" key="1">
    <source>
        <dbReference type="SAM" id="MobiDB-lite"/>
    </source>
</evidence>
<feature type="region of interest" description="Disordered" evidence="1">
    <location>
        <begin position="245"/>
        <end position="265"/>
    </location>
</feature>
<sequence length="265" mass="28469">VVERDALAEKCGQDGLLRLSFQLPSGVWVATSSINLAKKTYEVKEGEPPPPVVLKDFLKLKALRQENGEKLNFDLCFDITSDLSGLRALQKWLNRGLQIKLWYLPPKPPPTPETVAEAEASADATAEAPEGTEAGAEAEPGEGCAGPPATEAPADIAICVGGCVVPLASMFQRACDKVSAEQRPCPEPWQHTAEAGVVPMAQWLNPDIQVPKVKKEDREKERPLSGNAQLDLAVTLYGMPLEDVVESEEEAPPAAKAKAKAKGKK</sequence>
<feature type="compositionally biased region" description="Low complexity" evidence="1">
    <location>
        <begin position="113"/>
        <end position="149"/>
    </location>
</feature>
<name>A0A812RZY8_SYMPI</name>
<evidence type="ECO:0000313" key="3">
    <source>
        <dbReference type="Proteomes" id="UP000649617"/>
    </source>
</evidence>
<evidence type="ECO:0000313" key="2">
    <source>
        <dbReference type="EMBL" id="CAE7457293.1"/>
    </source>
</evidence>
<dbReference type="Proteomes" id="UP000649617">
    <property type="component" value="Unassembled WGS sequence"/>
</dbReference>
<feature type="region of interest" description="Disordered" evidence="1">
    <location>
        <begin position="108"/>
        <end position="149"/>
    </location>
</feature>